<feature type="domain" description="MrpA C-terminal/MbhD" evidence="8">
    <location>
        <begin position="9"/>
        <end position="74"/>
    </location>
</feature>
<name>A0A095WWG0_9GAMM</name>
<evidence type="ECO:0000256" key="7">
    <source>
        <dbReference type="SAM" id="Phobius"/>
    </source>
</evidence>
<feature type="transmembrane region" description="Helical" evidence="7">
    <location>
        <begin position="41"/>
        <end position="71"/>
    </location>
</feature>
<accession>A0A095WWG0</accession>
<dbReference type="HOGENOM" id="CLU_102546_0_0_6"/>
<dbReference type="PANTHER" id="PTHR43373:SF1">
    <property type="entry name" value="NA(+)_H(+) ANTIPORTER SUBUNIT A"/>
    <property type="match status" value="1"/>
</dbReference>
<dbReference type="OrthoDB" id="2085045at2"/>
<dbReference type="Gene3D" id="1.20.120.1200">
    <property type="entry name" value="NADH-ubiquinone/plastoquinone oxidoreductase chain 6, subunit NuoJ"/>
    <property type="match status" value="1"/>
</dbReference>
<keyword evidence="5 7" id="KW-1133">Transmembrane helix</keyword>
<feature type="transmembrane region" description="Helical" evidence="7">
    <location>
        <begin position="151"/>
        <end position="169"/>
    </location>
</feature>
<gene>
    <name evidence="10" type="ORF">HRUBRA_02422</name>
</gene>
<dbReference type="Pfam" id="PF20501">
    <property type="entry name" value="MbhE"/>
    <property type="match status" value="1"/>
</dbReference>
<evidence type="ECO:0000256" key="1">
    <source>
        <dbReference type="ARBA" id="ARBA00004651"/>
    </source>
</evidence>
<feature type="transmembrane region" description="Helical" evidence="7">
    <location>
        <begin position="83"/>
        <end position="104"/>
    </location>
</feature>
<dbReference type="GO" id="GO:0005886">
    <property type="term" value="C:plasma membrane"/>
    <property type="evidence" value="ECO:0007669"/>
    <property type="project" value="UniProtKB-SubCell"/>
</dbReference>
<reference evidence="10 11" key="1">
    <citation type="journal article" date="2014" name="Genome Announc.">
        <title>Genome Sequence of Gammaproteobacterial Pseudohaliea rubra Type Strain DSM 19751, Isolated from Coastal Seawater of the Mediterranean Sea.</title>
        <authorList>
            <person name="Spring S."/>
            <person name="Fiebig A."/>
            <person name="Riedel T."/>
            <person name="Goker M."/>
            <person name="Klenk H.P."/>
        </authorList>
    </citation>
    <scope>NUCLEOTIDE SEQUENCE [LARGE SCALE GENOMIC DNA]</scope>
    <source>
        <strain evidence="10 11">DSM 19751</strain>
    </source>
</reference>
<dbReference type="eggNOG" id="COG2111">
    <property type="taxonomic scope" value="Bacteria"/>
</dbReference>
<comment type="caution">
    <text evidence="10">The sequence shown here is derived from an EMBL/GenBank/DDBJ whole genome shotgun (WGS) entry which is preliminary data.</text>
</comment>
<evidence type="ECO:0000256" key="6">
    <source>
        <dbReference type="ARBA" id="ARBA00023136"/>
    </source>
</evidence>
<keyword evidence="2" id="KW-0813">Transport</keyword>
<dbReference type="InterPro" id="IPR046806">
    <property type="entry name" value="MrpA_C/MbhE"/>
</dbReference>
<feature type="domain" description="MrpA C-terminal/MbhE" evidence="9">
    <location>
        <begin position="115"/>
        <end position="170"/>
    </location>
</feature>
<dbReference type="Proteomes" id="UP000029640">
    <property type="component" value="Unassembled WGS sequence"/>
</dbReference>
<protein>
    <submittedName>
        <fullName evidence="10">Multisubunit Na+/H+ antiporter, MnhB subunit</fullName>
    </submittedName>
</protein>
<proteinExistence type="predicted"/>
<dbReference type="InterPro" id="IPR025383">
    <property type="entry name" value="MrpA_C/MbhD"/>
</dbReference>
<sequence>MIFELPLLILLLTTAAGALVVKDLVSAVFILGSYSFALSLVWALVGAVDVAFVEAVVGAGLGTVFFLLALFRTGEKDTRIHRVPVPRIALLGLPMLALLMLYGAGDLPVFNDPQAPAASHVSPVYLENSLEETKTPNVVTAILMDYRALDTLVETIVIFTAGIACALLLRGRGK</sequence>
<keyword evidence="3" id="KW-1003">Cell membrane</keyword>
<evidence type="ECO:0000256" key="2">
    <source>
        <dbReference type="ARBA" id="ARBA00022448"/>
    </source>
</evidence>
<evidence type="ECO:0000313" key="10">
    <source>
        <dbReference type="EMBL" id="KGE02984.1"/>
    </source>
</evidence>
<evidence type="ECO:0000259" key="8">
    <source>
        <dbReference type="Pfam" id="PF13244"/>
    </source>
</evidence>
<dbReference type="EMBL" id="AUVB01000077">
    <property type="protein sequence ID" value="KGE02984.1"/>
    <property type="molecule type" value="Genomic_DNA"/>
</dbReference>
<comment type="subcellular location">
    <subcellularLocation>
        <location evidence="1">Cell membrane</location>
        <topology evidence="1">Multi-pass membrane protein</topology>
    </subcellularLocation>
</comment>
<evidence type="ECO:0000256" key="3">
    <source>
        <dbReference type="ARBA" id="ARBA00022475"/>
    </source>
</evidence>
<dbReference type="InterPro" id="IPR050616">
    <property type="entry name" value="CPA3_Na-H_Antiporter_A"/>
</dbReference>
<dbReference type="InterPro" id="IPR042106">
    <property type="entry name" value="Nuo/plastoQ_OxRdtase_6_NuoJ"/>
</dbReference>
<dbReference type="AlphaFoldDB" id="A0A095WWG0"/>
<organism evidence="10 11">
    <name type="scientific">Pseudohaliea rubra DSM 19751</name>
    <dbReference type="NCBI Taxonomy" id="1265313"/>
    <lineage>
        <taxon>Bacteria</taxon>
        <taxon>Pseudomonadati</taxon>
        <taxon>Pseudomonadota</taxon>
        <taxon>Gammaproteobacteria</taxon>
        <taxon>Cellvibrionales</taxon>
        <taxon>Halieaceae</taxon>
        <taxon>Pseudohaliea</taxon>
    </lineage>
</organism>
<evidence type="ECO:0000256" key="4">
    <source>
        <dbReference type="ARBA" id="ARBA00022692"/>
    </source>
</evidence>
<dbReference type="Pfam" id="PF13244">
    <property type="entry name" value="MbhD"/>
    <property type="match status" value="1"/>
</dbReference>
<dbReference type="STRING" id="1265313.HRUBRA_02422"/>
<keyword evidence="4 7" id="KW-0812">Transmembrane</keyword>
<dbReference type="RefSeq" id="WP_035515956.1">
    <property type="nucleotide sequence ID" value="NZ_KN234759.1"/>
</dbReference>
<evidence type="ECO:0000256" key="5">
    <source>
        <dbReference type="ARBA" id="ARBA00022989"/>
    </source>
</evidence>
<dbReference type="PANTHER" id="PTHR43373">
    <property type="entry name" value="NA(+)/H(+) ANTIPORTER SUBUNIT"/>
    <property type="match status" value="1"/>
</dbReference>
<evidence type="ECO:0000259" key="9">
    <source>
        <dbReference type="Pfam" id="PF20501"/>
    </source>
</evidence>
<evidence type="ECO:0000313" key="11">
    <source>
        <dbReference type="Proteomes" id="UP000029640"/>
    </source>
</evidence>
<dbReference type="PATRIC" id="fig|1265313.6.peg.2390"/>
<keyword evidence="11" id="KW-1185">Reference proteome</keyword>
<dbReference type="NCBIfam" id="NF009159">
    <property type="entry name" value="PRK12504.1"/>
    <property type="match status" value="1"/>
</dbReference>
<keyword evidence="6 7" id="KW-0472">Membrane</keyword>